<evidence type="ECO:0000256" key="5">
    <source>
        <dbReference type="SAM" id="Phobius"/>
    </source>
</evidence>
<protein>
    <recommendedName>
        <fullName evidence="7">Amino acid permease/ SLC12A domain-containing protein</fullName>
    </recommendedName>
</protein>
<dbReference type="AlphaFoldDB" id="A0A0B7ALP3"/>
<dbReference type="InterPro" id="IPR002293">
    <property type="entry name" value="AA/rel_permease1"/>
</dbReference>
<feature type="transmembrane region" description="Helical" evidence="5">
    <location>
        <begin position="49"/>
        <end position="72"/>
    </location>
</feature>
<evidence type="ECO:0000313" key="6">
    <source>
        <dbReference type="EMBL" id="CEK80901.1"/>
    </source>
</evidence>
<dbReference type="InterPro" id="IPR050598">
    <property type="entry name" value="AminoAcid_Transporter"/>
</dbReference>
<dbReference type="GO" id="GO:0015179">
    <property type="term" value="F:L-amino acid transmembrane transporter activity"/>
    <property type="evidence" value="ECO:0007669"/>
    <property type="project" value="TreeGrafter"/>
</dbReference>
<name>A0A0B7ALP3_9EUPU</name>
<evidence type="ECO:0000256" key="1">
    <source>
        <dbReference type="ARBA" id="ARBA00004141"/>
    </source>
</evidence>
<evidence type="ECO:0008006" key="7">
    <source>
        <dbReference type="Google" id="ProtNLM"/>
    </source>
</evidence>
<evidence type="ECO:0000256" key="3">
    <source>
        <dbReference type="ARBA" id="ARBA00022989"/>
    </source>
</evidence>
<dbReference type="EMBL" id="HACG01034036">
    <property type="protein sequence ID" value="CEK80901.1"/>
    <property type="molecule type" value="Transcribed_RNA"/>
</dbReference>
<comment type="subcellular location">
    <subcellularLocation>
        <location evidence="1">Membrane</location>
        <topology evidence="1">Multi-pass membrane protein</topology>
    </subcellularLocation>
</comment>
<accession>A0A0B7ALP3</accession>
<feature type="transmembrane region" description="Helical" evidence="5">
    <location>
        <begin position="114"/>
        <end position="138"/>
    </location>
</feature>
<gene>
    <name evidence="6" type="primary">ORF123316</name>
</gene>
<keyword evidence="2 5" id="KW-0812">Transmembrane</keyword>
<dbReference type="PANTHER" id="PTHR11785">
    <property type="entry name" value="AMINO ACID TRANSPORTER"/>
    <property type="match status" value="1"/>
</dbReference>
<reference evidence="6" key="1">
    <citation type="submission" date="2014-12" db="EMBL/GenBank/DDBJ databases">
        <title>Insight into the proteome of Arion vulgaris.</title>
        <authorList>
            <person name="Aradska J."/>
            <person name="Bulat T."/>
            <person name="Smidak R."/>
            <person name="Sarate P."/>
            <person name="Gangsoo J."/>
            <person name="Sialana F."/>
            <person name="Bilban M."/>
            <person name="Lubec G."/>
        </authorList>
    </citation>
    <scope>NUCLEOTIDE SEQUENCE</scope>
    <source>
        <tissue evidence="6">Skin</tissue>
    </source>
</reference>
<dbReference type="Gene3D" id="1.20.1740.10">
    <property type="entry name" value="Amino acid/polyamine transporter I"/>
    <property type="match status" value="1"/>
</dbReference>
<feature type="transmembrane region" description="Helical" evidence="5">
    <location>
        <begin position="84"/>
        <end position="107"/>
    </location>
</feature>
<dbReference type="PANTHER" id="PTHR11785:SF512">
    <property type="entry name" value="SOBREMESA, ISOFORM B"/>
    <property type="match status" value="1"/>
</dbReference>
<proteinExistence type="predicted"/>
<evidence type="ECO:0000256" key="4">
    <source>
        <dbReference type="ARBA" id="ARBA00023136"/>
    </source>
</evidence>
<dbReference type="GO" id="GO:0016020">
    <property type="term" value="C:membrane"/>
    <property type="evidence" value="ECO:0007669"/>
    <property type="project" value="UniProtKB-SubCell"/>
</dbReference>
<evidence type="ECO:0000256" key="2">
    <source>
        <dbReference type="ARBA" id="ARBA00022692"/>
    </source>
</evidence>
<sequence>MAVINQETTDVEQLGKDNDTVHKEGTTVENDNLIVIALEKVELKKSISLLGVVAILVANIGGSSIFIIPTSILSITGSPGMSMIMWTLSGIIQIGLAFSVVEVALMFNKAGGPYYFIYHTFGNLAGFVFMWGFVIFIASPTWALASYTTSLYFLSLIYKGCLPPDGVVKLVAAWIMGK</sequence>
<keyword evidence="3 5" id="KW-1133">Transmembrane helix</keyword>
<dbReference type="Pfam" id="PF13520">
    <property type="entry name" value="AA_permease_2"/>
    <property type="match status" value="1"/>
</dbReference>
<organism evidence="6">
    <name type="scientific">Arion vulgaris</name>
    <dbReference type="NCBI Taxonomy" id="1028688"/>
    <lineage>
        <taxon>Eukaryota</taxon>
        <taxon>Metazoa</taxon>
        <taxon>Spiralia</taxon>
        <taxon>Lophotrochozoa</taxon>
        <taxon>Mollusca</taxon>
        <taxon>Gastropoda</taxon>
        <taxon>Heterobranchia</taxon>
        <taxon>Euthyneura</taxon>
        <taxon>Panpulmonata</taxon>
        <taxon>Eupulmonata</taxon>
        <taxon>Stylommatophora</taxon>
        <taxon>Helicina</taxon>
        <taxon>Arionoidea</taxon>
        <taxon>Arionidae</taxon>
        <taxon>Arion</taxon>
    </lineage>
</organism>
<keyword evidence="4 5" id="KW-0472">Membrane</keyword>